<protein>
    <submittedName>
        <fullName evidence="5">Uncharacterized protein</fullName>
    </submittedName>
</protein>
<dbReference type="PANTHER" id="PTHR19856">
    <property type="entry name" value="WD-REPEATCONTAINING PROTEIN WDR1"/>
    <property type="match status" value="1"/>
</dbReference>
<keyword evidence="2" id="KW-0677">Repeat</keyword>
<dbReference type="GO" id="GO:0051015">
    <property type="term" value="F:actin filament binding"/>
    <property type="evidence" value="ECO:0007669"/>
    <property type="project" value="TreeGrafter"/>
</dbReference>
<dbReference type="InterPro" id="IPR015943">
    <property type="entry name" value="WD40/YVTN_repeat-like_dom_sf"/>
</dbReference>
<feature type="repeat" description="WD" evidence="3">
    <location>
        <begin position="552"/>
        <end position="587"/>
    </location>
</feature>
<dbReference type="PANTHER" id="PTHR19856:SF0">
    <property type="entry name" value="WD REPEAT-CONTAINING PROTEIN 1"/>
    <property type="match status" value="1"/>
</dbReference>
<keyword evidence="4" id="KW-0812">Transmembrane</keyword>
<feature type="repeat" description="WD" evidence="3">
    <location>
        <begin position="512"/>
        <end position="550"/>
    </location>
</feature>
<feature type="repeat" description="WD" evidence="3">
    <location>
        <begin position="229"/>
        <end position="263"/>
    </location>
</feature>
<dbReference type="InterPro" id="IPR001680">
    <property type="entry name" value="WD40_rpt"/>
</dbReference>
<sequence length="587" mass="63443">MSITLDKTFAALPATKRGTNVLLSADPKGEKLLYCCYRSVITRDIASPDVSDIYQQHAQECTTARYAPSGYYIASADTAGNVRIWDTVNEEHILKHEYRPLSGPIKDLAWSEDSKRIVVGGEGKETFGAAFLVDTGSSVGGITGHAKAINSIDMKPNRPYRVITASEDNASGFYQGPPFKFSHSNTDHTKFCQVARYKPDGSVYVTAGSDGRIFTYDGKSGEKQGEVGSTAHKGSVMCVSWSPDGSELLSVSADRTAKIWKVSGVDSSVLCVHVQRSDIHQSDVYICIYIYIYVNIYIYICIYINININTHMHILSSLTTQIYSGDFTGRIVEWDASTGNGQTLTGTVHTNQVNTLLSTSSGQLISVAMDDTLIASKGSSSDRQGVQTSTGSCPLSAAHGGDITALACAKGIEVYRGSEKILTEDTEFDCTVVAVSPDARYIAVGAKDSKVRLFDFSSGKLSLVATKDCKGALSACAFSPCGTKLATGDSGRNVFLHSCPDLETVQSGWVFHSAKVNCMAWAKDGKHLVTGGIDQNIIVWSLEQSRKRLTFKNAHQGAVTGVDWLSDNKIVSAGQDAHVRTWDLTFH</sequence>
<dbReference type="InterPro" id="IPR020472">
    <property type="entry name" value="WD40_PAC1"/>
</dbReference>
<dbReference type="STRING" id="667725.A0A0L0FNK4"/>
<dbReference type="PROSITE" id="PS50294">
    <property type="entry name" value="WD_REPEATS_REGION"/>
    <property type="match status" value="4"/>
</dbReference>
<reference evidence="5 6" key="1">
    <citation type="submission" date="2011-02" db="EMBL/GenBank/DDBJ databases">
        <title>The Genome Sequence of Sphaeroforma arctica JP610.</title>
        <authorList>
            <consortium name="The Broad Institute Genome Sequencing Platform"/>
            <person name="Russ C."/>
            <person name="Cuomo C."/>
            <person name="Young S.K."/>
            <person name="Zeng Q."/>
            <person name="Gargeya S."/>
            <person name="Alvarado L."/>
            <person name="Berlin A."/>
            <person name="Chapman S.B."/>
            <person name="Chen Z."/>
            <person name="Freedman E."/>
            <person name="Gellesch M."/>
            <person name="Goldberg J."/>
            <person name="Griggs A."/>
            <person name="Gujja S."/>
            <person name="Heilman E."/>
            <person name="Heiman D."/>
            <person name="Howarth C."/>
            <person name="Mehta T."/>
            <person name="Neiman D."/>
            <person name="Pearson M."/>
            <person name="Roberts A."/>
            <person name="Saif S."/>
            <person name="Shea T."/>
            <person name="Shenoy N."/>
            <person name="Sisk P."/>
            <person name="Stolte C."/>
            <person name="Sykes S."/>
            <person name="White J."/>
            <person name="Yandava C."/>
            <person name="Burger G."/>
            <person name="Gray M.W."/>
            <person name="Holland P.W.H."/>
            <person name="King N."/>
            <person name="Lang F.B.F."/>
            <person name="Roger A.J."/>
            <person name="Ruiz-Trillo I."/>
            <person name="Haas B."/>
            <person name="Nusbaum C."/>
            <person name="Birren B."/>
        </authorList>
    </citation>
    <scope>NUCLEOTIDE SEQUENCE [LARGE SCALE GENOMIC DNA]</scope>
    <source>
        <strain evidence="5 6">JP610</strain>
    </source>
</reference>
<dbReference type="InterPro" id="IPR036322">
    <property type="entry name" value="WD40_repeat_dom_sf"/>
</dbReference>
<feature type="transmembrane region" description="Helical" evidence="4">
    <location>
        <begin position="288"/>
        <end position="306"/>
    </location>
</feature>
<gene>
    <name evidence="5" type="ORF">SARC_09164</name>
</gene>
<organism evidence="5 6">
    <name type="scientific">Sphaeroforma arctica JP610</name>
    <dbReference type="NCBI Taxonomy" id="667725"/>
    <lineage>
        <taxon>Eukaryota</taxon>
        <taxon>Ichthyosporea</taxon>
        <taxon>Ichthyophonida</taxon>
        <taxon>Sphaeroforma</taxon>
    </lineage>
</organism>
<dbReference type="Pfam" id="PF00400">
    <property type="entry name" value="WD40"/>
    <property type="match status" value="6"/>
</dbReference>
<keyword evidence="1 3" id="KW-0853">WD repeat</keyword>
<keyword evidence="4" id="KW-1133">Transmembrane helix</keyword>
<feature type="repeat" description="WD" evidence="3">
    <location>
        <begin position="54"/>
        <end position="95"/>
    </location>
</feature>
<evidence type="ECO:0000256" key="1">
    <source>
        <dbReference type="ARBA" id="ARBA00022574"/>
    </source>
</evidence>
<dbReference type="PRINTS" id="PR00320">
    <property type="entry name" value="GPROTEINBRPT"/>
</dbReference>
<name>A0A0L0FNK4_9EUKA</name>
<dbReference type="FunFam" id="2.130.10.10:FF:000167">
    <property type="entry name" value="Actin-interacting protein 1"/>
    <property type="match status" value="1"/>
</dbReference>
<dbReference type="SMART" id="SM00320">
    <property type="entry name" value="WD40"/>
    <property type="match status" value="9"/>
</dbReference>
<feature type="repeat" description="WD" evidence="3">
    <location>
        <begin position="433"/>
        <end position="464"/>
    </location>
</feature>
<dbReference type="GO" id="GO:0030864">
    <property type="term" value="C:cortical actin cytoskeleton"/>
    <property type="evidence" value="ECO:0007669"/>
    <property type="project" value="TreeGrafter"/>
</dbReference>
<dbReference type="GO" id="GO:0030042">
    <property type="term" value="P:actin filament depolymerization"/>
    <property type="evidence" value="ECO:0007669"/>
    <property type="project" value="TreeGrafter"/>
</dbReference>
<keyword evidence="4" id="KW-0472">Membrane</keyword>
<dbReference type="PROSITE" id="PS00678">
    <property type="entry name" value="WD_REPEATS_1"/>
    <property type="match status" value="1"/>
</dbReference>
<evidence type="ECO:0000313" key="6">
    <source>
        <dbReference type="Proteomes" id="UP000054560"/>
    </source>
</evidence>
<evidence type="ECO:0000313" key="5">
    <source>
        <dbReference type="EMBL" id="KNC78405.1"/>
    </source>
</evidence>
<proteinExistence type="predicted"/>
<dbReference type="RefSeq" id="XP_014152307.1">
    <property type="nucleotide sequence ID" value="XM_014296832.1"/>
</dbReference>
<dbReference type="Gene3D" id="2.130.10.10">
    <property type="entry name" value="YVTN repeat-like/Quinoprotein amine dehydrogenase"/>
    <property type="match status" value="2"/>
</dbReference>
<evidence type="ECO:0000256" key="2">
    <source>
        <dbReference type="ARBA" id="ARBA00022737"/>
    </source>
</evidence>
<dbReference type="eggNOG" id="KOG0318">
    <property type="taxonomic scope" value="Eukaryota"/>
</dbReference>
<dbReference type="GO" id="GO:0040011">
    <property type="term" value="P:locomotion"/>
    <property type="evidence" value="ECO:0007669"/>
    <property type="project" value="TreeGrafter"/>
</dbReference>
<evidence type="ECO:0000256" key="3">
    <source>
        <dbReference type="PROSITE-ProRule" id="PRU00221"/>
    </source>
</evidence>
<accession>A0A0L0FNK4</accession>
<dbReference type="GeneID" id="25909668"/>
<dbReference type="PROSITE" id="PS50082">
    <property type="entry name" value="WD_REPEATS_2"/>
    <property type="match status" value="5"/>
</dbReference>
<dbReference type="Proteomes" id="UP000054560">
    <property type="component" value="Unassembled WGS sequence"/>
</dbReference>
<dbReference type="AlphaFoldDB" id="A0A0L0FNK4"/>
<dbReference type="OrthoDB" id="2306at2759"/>
<evidence type="ECO:0000256" key="4">
    <source>
        <dbReference type="SAM" id="Phobius"/>
    </source>
</evidence>
<dbReference type="FunFam" id="2.130.10.10:FF:000102">
    <property type="entry name" value="Actin-interacting protein 1"/>
    <property type="match status" value="1"/>
</dbReference>
<dbReference type="EMBL" id="KQ242495">
    <property type="protein sequence ID" value="KNC78405.1"/>
    <property type="molecule type" value="Genomic_DNA"/>
</dbReference>
<dbReference type="InterPro" id="IPR019775">
    <property type="entry name" value="WD40_repeat_CS"/>
</dbReference>
<dbReference type="SUPFAM" id="SSF50960">
    <property type="entry name" value="TolB, C-terminal domain"/>
    <property type="match status" value="1"/>
</dbReference>
<dbReference type="SUPFAM" id="SSF50978">
    <property type="entry name" value="WD40 repeat-like"/>
    <property type="match status" value="2"/>
</dbReference>
<keyword evidence="6" id="KW-1185">Reference proteome</keyword>